<sequence>MTKEELRSLTIEQLNGMTEEQLDVIANQVIELLEEDEIKQLPKEVRNKLKISREGGLGSWETWIALIISALVMSLMQLIMGK</sequence>
<dbReference type="AlphaFoldDB" id="A0A7W5ULA1"/>
<keyword evidence="1" id="KW-1133">Transmembrane helix</keyword>
<proteinExistence type="predicted"/>
<name>A0A7W5ULA1_9BACT</name>
<feature type="transmembrane region" description="Helical" evidence="1">
    <location>
        <begin position="62"/>
        <end position="80"/>
    </location>
</feature>
<reference evidence="2 3" key="1">
    <citation type="submission" date="2020-08" db="EMBL/GenBank/DDBJ databases">
        <title>Genomic Encyclopedia of Type Strains, Phase IV (KMG-IV): sequencing the most valuable type-strain genomes for metagenomic binning, comparative biology and taxonomic classification.</title>
        <authorList>
            <person name="Goeker M."/>
        </authorList>
    </citation>
    <scope>NUCLEOTIDE SEQUENCE [LARGE SCALE GENOMIC DNA]</scope>
    <source>
        <strain evidence="2 3">DSM 22548</strain>
    </source>
</reference>
<evidence type="ECO:0000256" key="1">
    <source>
        <dbReference type="SAM" id="Phobius"/>
    </source>
</evidence>
<dbReference type="RefSeq" id="WP_183694636.1">
    <property type="nucleotide sequence ID" value="NZ_JACICA010000002.1"/>
</dbReference>
<comment type="caution">
    <text evidence="2">The sequence shown here is derived from an EMBL/GenBank/DDBJ whole genome shotgun (WGS) entry which is preliminary data.</text>
</comment>
<accession>A0A7W5ULA1</accession>
<keyword evidence="1" id="KW-0472">Membrane</keyword>
<keyword evidence="1" id="KW-0812">Transmembrane</keyword>
<gene>
    <name evidence="2" type="ORF">FHS60_000570</name>
</gene>
<evidence type="ECO:0000313" key="2">
    <source>
        <dbReference type="EMBL" id="MBB3702117.1"/>
    </source>
</evidence>
<dbReference type="EMBL" id="JACICA010000002">
    <property type="protein sequence ID" value="MBB3702117.1"/>
    <property type="molecule type" value="Genomic_DNA"/>
</dbReference>
<evidence type="ECO:0000313" key="3">
    <source>
        <dbReference type="Proteomes" id="UP000541425"/>
    </source>
</evidence>
<dbReference type="Proteomes" id="UP000541425">
    <property type="component" value="Unassembled WGS sequence"/>
</dbReference>
<protein>
    <submittedName>
        <fullName evidence="2">Uncharacterized protein</fullName>
    </submittedName>
</protein>
<organism evidence="2 3">
    <name type="scientific">Alloprevotella rava</name>
    <dbReference type="NCBI Taxonomy" id="671218"/>
    <lineage>
        <taxon>Bacteria</taxon>
        <taxon>Pseudomonadati</taxon>
        <taxon>Bacteroidota</taxon>
        <taxon>Bacteroidia</taxon>
        <taxon>Bacteroidales</taxon>
        <taxon>Prevotellaceae</taxon>
        <taxon>Alloprevotella</taxon>
    </lineage>
</organism>